<dbReference type="Proteomes" id="UP001153714">
    <property type="component" value="Chromosome 11"/>
</dbReference>
<keyword evidence="2" id="KW-0560">Oxidoreductase</keyword>
<dbReference type="OrthoDB" id="417891at2759"/>
<evidence type="ECO:0000256" key="1">
    <source>
        <dbReference type="ARBA" id="ARBA00006484"/>
    </source>
</evidence>
<name>A0A9N9QUH2_9NEOP</name>
<dbReference type="EMBL" id="OU893342">
    <property type="protein sequence ID" value="CAG9783571.1"/>
    <property type="molecule type" value="Genomic_DNA"/>
</dbReference>
<reference evidence="4" key="2">
    <citation type="submission" date="2022-10" db="EMBL/GenBank/DDBJ databases">
        <authorList>
            <consortium name="ENA_rothamsted_submissions"/>
            <consortium name="culmorum"/>
            <person name="King R."/>
        </authorList>
    </citation>
    <scope>NUCLEOTIDE SEQUENCE</scope>
</reference>
<evidence type="ECO:0000256" key="3">
    <source>
        <dbReference type="RuleBase" id="RU000363"/>
    </source>
</evidence>
<dbReference type="Gene3D" id="3.40.50.720">
    <property type="entry name" value="NAD(P)-binding Rossmann-like Domain"/>
    <property type="match status" value="1"/>
</dbReference>
<protein>
    <submittedName>
        <fullName evidence="4">Uncharacterized protein</fullName>
    </submittedName>
</protein>
<reference evidence="4" key="1">
    <citation type="submission" date="2021-12" db="EMBL/GenBank/DDBJ databases">
        <authorList>
            <person name="King R."/>
        </authorList>
    </citation>
    <scope>NUCLEOTIDE SEQUENCE</scope>
</reference>
<sequence>MDKVKFYKCDVTTDDLNTAFDDVVQRFGYIDVIINNAGIMNDSKNVYVKAIQVNVIALINSSLKAYELMRKDRNGKGGTIINISSIAALGKSCPLPVYSATKSAVLQFSQCLGMEPTYSRTGVRVLIICFGCTNTSLLHESKYGVFDPEVLELLTEYFNNTIKQKLESAVRGMLEAYKNGASASTWLIMADQPAQDITVYVPDVNKTMKSSS</sequence>
<accession>A0A9N9QUH2</accession>
<dbReference type="InterPro" id="IPR002347">
    <property type="entry name" value="SDR_fam"/>
</dbReference>
<dbReference type="SUPFAM" id="SSF51735">
    <property type="entry name" value="NAD(P)-binding Rossmann-fold domains"/>
    <property type="match status" value="1"/>
</dbReference>
<keyword evidence="5" id="KW-1185">Reference proteome</keyword>
<dbReference type="PRINTS" id="PR00080">
    <property type="entry name" value="SDRFAMILY"/>
</dbReference>
<dbReference type="PANTHER" id="PTHR44229">
    <property type="entry name" value="15-HYDROXYPROSTAGLANDIN DEHYDROGENASE [NAD(+)]"/>
    <property type="match status" value="1"/>
</dbReference>
<dbReference type="GO" id="GO:0016616">
    <property type="term" value="F:oxidoreductase activity, acting on the CH-OH group of donors, NAD or NADP as acceptor"/>
    <property type="evidence" value="ECO:0007669"/>
    <property type="project" value="TreeGrafter"/>
</dbReference>
<gene>
    <name evidence="4" type="ORF">DIATSA_LOCUS1735</name>
</gene>
<dbReference type="Pfam" id="PF00106">
    <property type="entry name" value="adh_short"/>
    <property type="match status" value="1"/>
</dbReference>
<evidence type="ECO:0000256" key="2">
    <source>
        <dbReference type="ARBA" id="ARBA00023002"/>
    </source>
</evidence>
<dbReference type="GO" id="GO:0005737">
    <property type="term" value="C:cytoplasm"/>
    <property type="evidence" value="ECO:0007669"/>
    <property type="project" value="TreeGrafter"/>
</dbReference>
<dbReference type="PROSITE" id="PS00061">
    <property type="entry name" value="ADH_SHORT"/>
    <property type="match status" value="1"/>
</dbReference>
<dbReference type="InterPro" id="IPR036291">
    <property type="entry name" value="NAD(P)-bd_dom_sf"/>
</dbReference>
<dbReference type="AlphaFoldDB" id="A0A9N9QUH2"/>
<dbReference type="PRINTS" id="PR00081">
    <property type="entry name" value="GDHRDH"/>
</dbReference>
<dbReference type="PANTHER" id="PTHR44229:SF8">
    <property type="entry name" value="ALCOHOL DEHYDROGENASE-RELATED"/>
    <property type="match status" value="1"/>
</dbReference>
<dbReference type="InterPro" id="IPR020904">
    <property type="entry name" value="Sc_DH/Rdtase_CS"/>
</dbReference>
<evidence type="ECO:0000313" key="4">
    <source>
        <dbReference type="EMBL" id="CAG9783571.1"/>
    </source>
</evidence>
<proteinExistence type="inferred from homology"/>
<organism evidence="4 5">
    <name type="scientific">Diatraea saccharalis</name>
    <name type="common">sugarcane borer</name>
    <dbReference type="NCBI Taxonomy" id="40085"/>
    <lineage>
        <taxon>Eukaryota</taxon>
        <taxon>Metazoa</taxon>
        <taxon>Ecdysozoa</taxon>
        <taxon>Arthropoda</taxon>
        <taxon>Hexapoda</taxon>
        <taxon>Insecta</taxon>
        <taxon>Pterygota</taxon>
        <taxon>Neoptera</taxon>
        <taxon>Endopterygota</taxon>
        <taxon>Lepidoptera</taxon>
        <taxon>Glossata</taxon>
        <taxon>Ditrysia</taxon>
        <taxon>Pyraloidea</taxon>
        <taxon>Crambidae</taxon>
        <taxon>Crambinae</taxon>
        <taxon>Diatraea</taxon>
    </lineage>
</organism>
<comment type="similarity">
    <text evidence="1 3">Belongs to the short-chain dehydrogenases/reductases (SDR) family.</text>
</comment>
<evidence type="ECO:0000313" key="5">
    <source>
        <dbReference type="Proteomes" id="UP001153714"/>
    </source>
</evidence>